<feature type="repeat" description="WD" evidence="8">
    <location>
        <begin position="584"/>
        <end position="617"/>
    </location>
</feature>
<dbReference type="AlphaFoldDB" id="A0A8S3Q648"/>
<evidence type="ECO:0000313" key="12">
    <source>
        <dbReference type="Proteomes" id="UP000683360"/>
    </source>
</evidence>
<feature type="region of interest" description="Disordered" evidence="9">
    <location>
        <begin position="160"/>
        <end position="281"/>
    </location>
</feature>
<dbReference type="GO" id="GO:0005770">
    <property type="term" value="C:late endosome"/>
    <property type="evidence" value="ECO:0007669"/>
    <property type="project" value="TreeGrafter"/>
</dbReference>
<evidence type="ECO:0000256" key="8">
    <source>
        <dbReference type="PROSITE-ProRule" id="PRU00221"/>
    </source>
</evidence>
<dbReference type="PROSITE" id="PS50294">
    <property type="entry name" value="WD_REPEATS_REGION"/>
    <property type="match status" value="1"/>
</dbReference>
<sequence>MRPAALFTKYLKSKSKDTCKFSGIWIRQGAVGFISAVAKTFNIADIHCKLLPLVQVFLNKSVLQINKEVYLLNALEGSVPRKVFDYILKSNLLGRLFDTLQERQYMRKVYRNKVTYSEMDESMSQIFRKLSSLGMAEEHEDKVLAMKDYIIKLHRIRAGSSENEPRNGEEMNRPGEINVISVRAVTRRHAELERSKDSKMDGSTGTPPSRGKKKQQTLDSQTSSSMNPEWKSMFGSSDSSSATDSPKSKSIVKAELQEKKISSSTTSLTSQGSSNSGSFVTMSQGQISIPEGTLARGTIGAITQDMNKIMATRYNPCKLELRNLVHQQRDRYNDEILSMDLLIDDLSPWESQPPLSNWRPKGAQSVLAYATVNGYIMGFDLRSNKEVWKLKNDPKKGLITTCAVHHSQCWFAVGTSSGSHVCWDLRFQLPITSIEHPMGARVRKLIVHPKEQSWIISATQGNNEVSMWDVKTGARRKALWASPAPPLSQKQASNHSVYGMHMVMTDNNVIMLTASSDMRARFWDINYPANSYIMAPAAMDPGHQPSVSYRSRLIEGTEVIIETYTKKQTLTSEDIPRCGPDTPAIGHHDVISDINTCMASQCLVITGSRDGVVKVWK</sequence>
<dbReference type="GO" id="GO:0071561">
    <property type="term" value="C:nucleus-vacuole junction"/>
    <property type="evidence" value="ECO:0007669"/>
    <property type="project" value="TreeGrafter"/>
</dbReference>
<dbReference type="PROSITE" id="PS50082">
    <property type="entry name" value="WD_REPEATS_2"/>
    <property type="match status" value="1"/>
</dbReference>
<feature type="compositionally biased region" description="Polar residues" evidence="9">
    <location>
        <begin position="217"/>
        <end position="227"/>
    </location>
</feature>
<dbReference type="PANTHER" id="PTHR17583:SF0">
    <property type="entry name" value="PHOSPHOINOSITIDE 3-KINASE REGULATORY SUBUNIT 4"/>
    <property type="match status" value="1"/>
</dbReference>
<name>A0A8S3Q648_MYTED</name>
<dbReference type="SMART" id="SM00320">
    <property type="entry name" value="WD40"/>
    <property type="match status" value="4"/>
</dbReference>
<evidence type="ECO:0000256" key="4">
    <source>
        <dbReference type="ARBA" id="ARBA00022737"/>
    </source>
</evidence>
<dbReference type="Pfam" id="PF22956">
    <property type="entry name" value="VPS15-like_hel"/>
    <property type="match status" value="1"/>
</dbReference>
<comment type="caution">
    <text evidence="11">The sequence shown here is derived from an EMBL/GenBank/DDBJ whole genome shotgun (WGS) entry which is preliminary data.</text>
</comment>
<evidence type="ECO:0000256" key="6">
    <source>
        <dbReference type="ARBA" id="ARBA00022777"/>
    </source>
</evidence>
<dbReference type="Proteomes" id="UP000683360">
    <property type="component" value="Unassembled WGS sequence"/>
</dbReference>
<evidence type="ECO:0000256" key="3">
    <source>
        <dbReference type="ARBA" id="ARBA00022679"/>
    </source>
</evidence>
<dbReference type="InterPro" id="IPR055231">
    <property type="entry name" value="2AA_helical"/>
</dbReference>
<dbReference type="PROSITE" id="PS00678">
    <property type="entry name" value="WD_REPEATS_1"/>
    <property type="match status" value="1"/>
</dbReference>
<dbReference type="InterPro" id="IPR036322">
    <property type="entry name" value="WD40_repeat_dom_sf"/>
</dbReference>
<evidence type="ECO:0000313" key="11">
    <source>
        <dbReference type="EMBL" id="CAG2191533.1"/>
    </source>
</evidence>
<organism evidence="11 12">
    <name type="scientific">Mytilus edulis</name>
    <name type="common">Blue mussel</name>
    <dbReference type="NCBI Taxonomy" id="6550"/>
    <lineage>
        <taxon>Eukaryota</taxon>
        <taxon>Metazoa</taxon>
        <taxon>Spiralia</taxon>
        <taxon>Lophotrochozoa</taxon>
        <taxon>Mollusca</taxon>
        <taxon>Bivalvia</taxon>
        <taxon>Autobranchia</taxon>
        <taxon>Pteriomorphia</taxon>
        <taxon>Mytilida</taxon>
        <taxon>Mytiloidea</taxon>
        <taxon>Mytilidae</taxon>
        <taxon>Mytilinae</taxon>
        <taxon>Mytilus</taxon>
    </lineage>
</organism>
<reference evidence="11" key="1">
    <citation type="submission" date="2021-03" db="EMBL/GenBank/DDBJ databases">
        <authorList>
            <person name="Bekaert M."/>
        </authorList>
    </citation>
    <scope>NUCLEOTIDE SEQUENCE</scope>
</reference>
<keyword evidence="3 11" id="KW-0808">Transferase</keyword>
<dbReference type="InterPro" id="IPR019775">
    <property type="entry name" value="WD40_repeat_CS"/>
</dbReference>
<dbReference type="GO" id="GO:0004674">
    <property type="term" value="F:protein serine/threonine kinase activity"/>
    <property type="evidence" value="ECO:0007669"/>
    <property type="project" value="UniProtKB-EC"/>
</dbReference>
<feature type="domain" description="Phosphatase 2A Regulatory Subunit A helical" evidence="10">
    <location>
        <begin position="24"/>
        <end position="87"/>
    </location>
</feature>
<keyword evidence="7" id="KW-0067">ATP-binding</keyword>
<dbReference type="GO" id="GO:0034272">
    <property type="term" value="C:phosphatidylinositol 3-kinase complex, class III, type II"/>
    <property type="evidence" value="ECO:0007669"/>
    <property type="project" value="TreeGrafter"/>
</dbReference>
<dbReference type="PANTHER" id="PTHR17583">
    <property type="entry name" value="PHOSPHOINOSITIDE 3-KINASE REGULATORY SUBUNIT 4"/>
    <property type="match status" value="1"/>
</dbReference>
<evidence type="ECO:0000256" key="2">
    <source>
        <dbReference type="ARBA" id="ARBA00022574"/>
    </source>
</evidence>
<feature type="compositionally biased region" description="Basic and acidic residues" evidence="9">
    <location>
        <begin position="163"/>
        <end position="173"/>
    </location>
</feature>
<dbReference type="Gene3D" id="2.130.10.10">
    <property type="entry name" value="YVTN repeat-like/Quinoprotein amine dehydrogenase"/>
    <property type="match status" value="1"/>
</dbReference>
<evidence type="ECO:0000256" key="9">
    <source>
        <dbReference type="SAM" id="MobiDB-lite"/>
    </source>
</evidence>
<keyword evidence="6" id="KW-0418">Kinase</keyword>
<dbReference type="GO" id="GO:0006623">
    <property type="term" value="P:protein targeting to vacuole"/>
    <property type="evidence" value="ECO:0007669"/>
    <property type="project" value="TreeGrafter"/>
</dbReference>
<protein>
    <recommendedName>
        <fullName evidence="1">non-specific serine/threonine protein kinase</fullName>
        <ecNumber evidence="1">2.7.11.1</ecNumber>
    </recommendedName>
</protein>
<feature type="compositionally biased region" description="Basic and acidic residues" evidence="9">
    <location>
        <begin position="188"/>
        <end position="200"/>
    </location>
</feature>
<dbReference type="GO" id="GO:0005524">
    <property type="term" value="F:ATP binding"/>
    <property type="evidence" value="ECO:0007669"/>
    <property type="project" value="UniProtKB-KW"/>
</dbReference>
<dbReference type="GO" id="GO:0045324">
    <property type="term" value="P:late endosome to vacuole transport"/>
    <property type="evidence" value="ECO:0007669"/>
    <property type="project" value="InterPro"/>
</dbReference>
<dbReference type="SUPFAM" id="SSF50978">
    <property type="entry name" value="WD40 repeat-like"/>
    <property type="match status" value="1"/>
</dbReference>
<dbReference type="OrthoDB" id="242910at2759"/>
<accession>A0A8S3Q648</accession>
<dbReference type="GO" id="GO:0034271">
    <property type="term" value="C:phosphatidylinositol 3-kinase complex, class III, type I"/>
    <property type="evidence" value="ECO:0007669"/>
    <property type="project" value="TreeGrafter"/>
</dbReference>
<evidence type="ECO:0000256" key="1">
    <source>
        <dbReference type="ARBA" id="ARBA00012513"/>
    </source>
</evidence>
<keyword evidence="12" id="KW-1185">Reference proteome</keyword>
<dbReference type="InterPro" id="IPR045162">
    <property type="entry name" value="Vps15-like"/>
</dbReference>
<gene>
    <name evidence="11" type="ORF">MEDL_6758</name>
</gene>
<evidence type="ECO:0000259" key="10">
    <source>
        <dbReference type="Pfam" id="PF22956"/>
    </source>
</evidence>
<dbReference type="EMBL" id="CAJPWZ010000365">
    <property type="protein sequence ID" value="CAG2191533.1"/>
    <property type="molecule type" value="Genomic_DNA"/>
</dbReference>
<feature type="compositionally biased region" description="Low complexity" evidence="9">
    <location>
        <begin position="231"/>
        <end position="249"/>
    </location>
</feature>
<proteinExistence type="predicted"/>
<dbReference type="EC" id="2.7.11.1" evidence="1"/>
<keyword evidence="5" id="KW-0547">Nucleotide-binding</keyword>
<dbReference type="Pfam" id="PF00400">
    <property type="entry name" value="WD40"/>
    <property type="match status" value="1"/>
</dbReference>
<dbReference type="GO" id="GO:0016236">
    <property type="term" value="P:macroautophagy"/>
    <property type="evidence" value="ECO:0007669"/>
    <property type="project" value="InterPro"/>
</dbReference>
<dbReference type="InterPro" id="IPR015943">
    <property type="entry name" value="WD40/YVTN_repeat-like_dom_sf"/>
</dbReference>
<keyword evidence="4" id="KW-0677">Repeat</keyword>
<evidence type="ECO:0000256" key="5">
    <source>
        <dbReference type="ARBA" id="ARBA00022741"/>
    </source>
</evidence>
<keyword evidence="2 8" id="KW-0853">WD repeat</keyword>
<dbReference type="InterPro" id="IPR001680">
    <property type="entry name" value="WD40_rpt"/>
</dbReference>
<evidence type="ECO:0000256" key="7">
    <source>
        <dbReference type="ARBA" id="ARBA00022840"/>
    </source>
</evidence>
<feature type="compositionally biased region" description="Low complexity" evidence="9">
    <location>
        <begin position="262"/>
        <end position="278"/>
    </location>
</feature>